<evidence type="ECO:0000256" key="3">
    <source>
        <dbReference type="SAM" id="SignalP"/>
    </source>
</evidence>
<keyword evidence="3" id="KW-0732">Signal</keyword>
<comment type="caution">
    <text evidence="4">The sequence shown here is derived from an EMBL/GenBank/DDBJ whole genome shotgun (WGS) entry which is preliminary data.</text>
</comment>
<keyword evidence="2" id="KW-1133">Transmembrane helix</keyword>
<keyword evidence="2" id="KW-0472">Membrane</keyword>
<accession>A0AA38I586</accession>
<evidence type="ECO:0000313" key="4">
    <source>
        <dbReference type="EMBL" id="KAJ3649375.1"/>
    </source>
</evidence>
<feature type="transmembrane region" description="Helical" evidence="2">
    <location>
        <begin position="395"/>
        <end position="417"/>
    </location>
</feature>
<name>A0AA38I586_9CUCU</name>
<evidence type="ECO:0000256" key="1">
    <source>
        <dbReference type="SAM" id="MobiDB-lite"/>
    </source>
</evidence>
<keyword evidence="5" id="KW-1185">Reference proteome</keyword>
<evidence type="ECO:0000256" key="2">
    <source>
        <dbReference type="SAM" id="Phobius"/>
    </source>
</evidence>
<organism evidence="4 5">
    <name type="scientific">Zophobas morio</name>
    <dbReference type="NCBI Taxonomy" id="2755281"/>
    <lineage>
        <taxon>Eukaryota</taxon>
        <taxon>Metazoa</taxon>
        <taxon>Ecdysozoa</taxon>
        <taxon>Arthropoda</taxon>
        <taxon>Hexapoda</taxon>
        <taxon>Insecta</taxon>
        <taxon>Pterygota</taxon>
        <taxon>Neoptera</taxon>
        <taxon>Endopterygota</taxon>
        <taxon>Coleoptera</taxon>
        <taxon>Polyphaga</taxon>
        <taxon>Cucujiformia</taxon>
        <taxon>Tenebrionidae</taxon>
        <taxon>Zophobas</taxon>
    </lineage>
</organism>
<feature type="chain" id="PRO_5041247761" evidence="3">
    <location>
        <begin position="24"/>
        <end position="470"/>
    </location>
</feature>
<reference evidence="4" key="1">
    <citation type="journal article" date="2023" name="G3 (Bethesda)">
        <title>Whole genome assemblies of Zophobas morio and Tenebrio molitor.</title>
        <authorList>
            <person name="Kaur S."/>
            <person name="Stinson S.A."/>
            <person name="diCenzo G.C."/>
        </authorList>
    </citation>
    <scope>NUCLEOTIDE SEQUENCE</scope>
    <source>
        <strain evidence="4">QUZm001</strain>
    </source>
</reference>
<sequence>MTRIHSTYLFCLLLYLKVSTIKCDDPTTMAPTEPIPSTVPSQSTATPISTTTPTSITQTTTTSISSTTPTSITSQTPTTQTSASASTTTQVSSTTTTSTSTTSTTSQAPTTTTTATTPTTTTTIPTTESTVINLVRSFTWTDCQGANPEMFNVTPGYFISATVSDVSISNGNYLLIEGGNSRIDGATDGRVFANTVKGPISYLFKTHMVYAYCENTRQDDENPDDPPWANFTIKFQRVGEGTSTVPTTVSTTTLTVPTTQKDDSIFITVNMTGRNYLEYNNASVKQAFQECVASISFEYCRINNIELSPNITSEYVMISKITQCPYNWPESTTCTQITFKVPIFYDSSNWDGYQLNTEHLEKIWYQKDQLDIHGCFVNNSFEDYDEPEFELAITWWAIGISLVIVAFVALLWFMRLFSSRVKTALKKRQNQRRNSDTVSIMSRKTNSVSSLTPHYLQDHQDISTPKIFDI</sequence>
<dbReference type="AlphaFoldDB" id="A0AA38I586"/>
<gene>
    <name evidence="4" type="ORF">Zmor_021123</name>
</gene>
<feature type="region of interest" description="Disordered" evidence="1">
    <location>
        <begin position="29"/>
        <end position="125"/>
    </location>
</feature>
<proteinExistence type="predicted"/>
<protein>
    <submittedName>
        <fullName evidence="4">Uncharacterized protein</fullName>
    </submittedName>
</protein>
<dbReference type="EMBL" id="JALNTZ010000006">
    <property type="protein sequence ID" value="KAJ3649375.1"/>
    <property type="molecule type" value="Genomic_DNA"/>
</dbReference>
<feature type="compositionally biased region" description="Low complexity" evidence="1">
    <location>
        <begin position="40"/>
        <end position="125"/>
    </location>
</feature>
<evidence type="ECO:0000313" key="5">
    <source>
        <dbReference type="Proteomes" id="UP001168821"/>
    </source>
</evidence>
<feature type="signal peptide" evidence="3">
    <location>
        <begin position="1"/>
        <end position="23"/>
    </location>
</feature>
<keyword evidence="2" id="KW-0812">Transmembrane</keyword>
<dbReference type="Proteomes" id="UP001168821">
    <property type="component" value="Unassembled WGS sequence"/>
</dbReference>